<name>A0ACC0ACE0_CATRO</name>
<evidence type="ECO:0000313" key="1">
    <source>
        <dbReference type="EMBL" id="KAI5658102.1"/>
    </source>
</evidence>
<protein>
    <submittedName>
        <fullName evidence="1">Uncharacterized protein</fullName>
    </submittedName>
</protein>
<keyword evidence="2" id="KW-1185">Reference proteome</keyword>
<organism evidence="1 2">
    <name type="scientific">Catharanthus roseus</name>
    <name type="common">Madagascar periwinkle</name>
    <name type="synonym">Vinca rosea</name>
    <dbReference type="NCBI Taxonomy" id="4058"/>
    <lineage>
        <taxon>Eukaryota</taxon>
        <taxon>Viridiplantae</taxon>
        <taxon>Streptophyta</taxon>
        <taxon>Embryophyta</taxon>
        <taxon>Tracheophyta</taxon>
        <taxon>Spermatophyta</taxon>
        <taxon>Magnoliopsida</taxon>
        <taxon>eudicotyledons</taxon>
        <taxon>Gunneridae</taxon>
        <taxon>Pentapetalae</taxon>
        <taxon>asterids</taxon>
        <taxon>lamiids</taxon>
        <taxon>Gentianales</taxon>
        <taxon>Apocynaceae</taxon>
        <taxon>Rauvolfioideae</taxon>
        <taxon>Vinceae</taxon>
        <taxon>Catharanthinae</taxon>
        <taxon>Catharanthus</taxon>
    </lineage>
</organism>
<gene>
    <name evidence="1" type="ORF">M9H77_26895</name>
</gene>
<sequence length="400" mass="45716">MIEMVTSGEIQEHGQLSSEHKGNRSEVEGKISKRLEKTEAEADLLSNIDSFKETNHLWVAIRKSKSELTTMKLRLSSRELRFCSREIFEEDKSTTAPDFFFEEHPFAKVRTKKSDSGSEFLLLKLLGFQIFVLFLCISTPSRHQPSIYSTSVAVDLCPLLFVLSLKEIIGKAINKKHWKRPRKELVFDFAEKESRSRELFPEGYSRPLQYRSLLASGVGVIIKHHAPLKNVHNYKDLSQSEKDKLYGGLMVDFIKQDAWESVCDRIESLEFKVNAIVFSFLLFIKYIDESMLLSYFLLLSLQRSLVNIANRKKLPYRHTSGSKSFHARLAKMEELQEKKRQRVENGEPVVEDEILAETLSKRPGYVSGMVYGVLPPKIAKDASSVGSSSGNATRLAEQLR</sequence>
<comment type="caution">
    <text evidence="1">The sequence shown here is derived from an EMBL/GenBank/DDBJ whole genome shotgun (WGS) entry which is preliminary data.</text>
</comment>
<dbReference type="Proteomes" id="UP001060085">
    <property type="component" value="Linkage Group LG06"/>
</dbReference>
<proteinExistence type="predicted"/>
<dbReference type="EMBL" id="CM044706">
    <property type="protein sequence ID" value="KAI5658102.1"/>
    <property type="molecule type" value="Genomic_DNA"/>
</dbReference>
<accession>A0ACC0ACE0</accession>
<evidence type="ECO:0000313" key="2">
    <source>
        <dbReference type="Proteomes" id="UP001060085"/>
    </source>
</evidence>
<reference evidence="2" key="1">
    <citation type="journal article" date="2023" name="Nat. Plants">
        <title>Single-cell RNA sequencing provides a high-resolution roadmap for understanding the multicellular compartmentation of specialized metabolism.</title>
        <authorList>
            <person name="Sun S."/>
            <person name="Shen X."/>
            <person name="Li Y."/>
            <person name="Li Y."/>
            <person name="Wang S."/>
            <person name="Li R."/>
            <person name="Zhang H."/>
            <person name="Shen G."/>
            <person name="Guo B."/>
            <person name="Wei J."/>
            <person name="Xu J."/>
            <person name="St-Pierre B."/>
            <person name="Chen S."/>
            <person name="Sun C."/>
        </authorList>
    </citation>
    <scope>NUCLEOTIDE SEQUENCE [LARGE SCALE GENOMIC DNA]</scope>
</reference>